<gene>
    <name evidence="1" type="ORF">CURHAP_LOCUS13368</name>
</gene>
<dbReference type="Proteomes" id="UP000507222">
    <property type="component" value="Unassembled WGS sequence"/>
</dbReference>
<dbReference type="AlphaFoldDB" id="A0A6J5U0Y1"/>
<accession>A0A6J5U0Y1</accession>
<dbReference type="EMBL" id="CAEKDK010000002">
    <property type="protein sequence ID" value="CAB4268845.1"/>
    <property type="molecule type" value="Genomic_DNA"/>
</dbReference>
<evidence type="ECO:0000313" key="1">
    <source>
        <dbReference type="EMBL" id="CAB4268845.1"/>
    </source>
</evidence>
<protein>
    <submittedName>
        <fullName evidence="1">Uncharacterized protein</fullName>
    </submittedName>
</protein>
<sequence length="109" mass="11917">MWMLWTAQNNILFSGNPLSVVELVMQAKNDDMELKAAEVGCHRSASTFGWKLDPLGSWTVCVEIVLWINPPVDVILLCLLIETPASEIGGERIRADLEASDATVVASCT</sequence>
<reference evidence="1 2" key="1">
    <citation type="submission" date="2020-05" db="EMBL/GenBank/DDBJ databases">
        <authorList>
            <person name="Campoy J."/>
            <person name="Schneeberger K."/>
            <person name="Spophaly S."/>
        </authorList>
    </citation>
    <scope>NUCLEOTIDE SEQUENCE [LARGE SCALE GENOMIC DNA]</scope>
    <source>
        <strain evidence="1">PruArmRojPasFocal</strain>
    </source>
</reference>
<evidence type="ECO:0000313" key="2">
    <source>
        <dbReference type="Proteomes" id="UP000507222"/>
    </source>
</evidence>
<organism evidence="1 2">
    <name type="scientific">Prunus armeniaca</name>
    <name type="common">Apricot</name>
    <name type="synonym">Armeniaca vulgaris</name>
    <dbReference type="NCBI Taxonomy" id="36596"/>
    <lineage>
        <taxon>Eukaryota</taxon>
        <taxon>Viridiplantae</taxon>
        <taxon>Streptophyta</taxon>
        <taxon>Embryophyta</taxon>
        <taxon>Tracheophyta</taxon>
        <taxon>Spermatophyta</taxon>
        <taxon>Magnoliopsida</taxon>
        <taxon>eudicotyledons</taxon>
        <taxon>Gunneridae</taxon>
        <taxon>Pentapetalae</taxon>
        <taxon>rosids</taxon>
        <taxon>fabids</taxon>
        <taxon>Rosales</taxon>
        <taxon>Rosaceae</taxon>
        <taxon>Amygdaloideae</taxon>
        <taxon>Amygdaleae</taxon>
        <taxon>Prunus</taxon>
    </lineage>
</organism>
<name>A0A6J5U0Y1_PRUAR</name>
<proteinExistence type="predicted"/>